<organism evidence="1 2">
    <name type="scientific">Dibothriocephalus latus</name>
    <name type="common">Fish tapeworm</name>
    <name type="synonym">Diphyllobothrium latum</name>
    <dbReference type="NCBI Taxonomy" id="60516"/>
    <lineage>
        <taxon>Eukaryota</taxon>
        <taxon>Metazoa</taxon>
        <taxon>Spiralia</taxon>
        <taxon>Lophotrochozoa</taxon>
        <taxon>Platyhelminthes</taxon>
        <taxon>Cestoda</taxon>
        <taxon>Eucestoda</taxon>
        <taxon>Diphyllobothriidea</taxon>
        <taxon>Diphyllobothriidae</taxon>
        <taxon>Dibothriocephalus</taxon>
    </lineage>
</organism>
<dbReference type="AlphaFoldDB" id="A0A3P7KVU0"/>
<accession>A0A3P7KVU0</accession>
<reference evidence="1 2" key="1">
    <citation type="submission" date="2018-11" db="EMBL/GenBank/DDBJ databases">
        <authorList>
            <consortium name="Pathogen Informatics"/>
        </authorList>
    </citation>
    <scope>NUCLEOTIDE SEQUENCE [LARGE SCALE GENOMIC DNA]</scope>
</reference>
<dbReference type="OrthoDB" id="6282160at2759"/>
<sequence length="104" mass="11349">MTIHIHSSAIAVESSFGDSDKASLDGESRDLTVSSSVEQLLTILQKHAQFEAADLKMMECTMQKFNLHFADPESAGRQSTLADTVAVCITEFIYDPDSGMTFEA</sequence>
<keyword evidence="2" id="KW-1185">Reference proteome</keyword>
<dbReference type="Proteomes" id="UP000281553">
    <property type="component" value="Unassembled WGS sequence"/>
</dbReference>
<gene>
    <name evidence="1" type="ORF">DILT_LOCUS4926</name>
</gene>
<protein>
    <submittedName>
        <fullName evidence="1">Uncharacterized protein</fullName>
    </submittedName>
</protein>
<name>A0A3P7KVU0_DIBLA</name>
<evidence type="ECO:0000313" key="2">
    <source>
        <dbReference type="Proteomes" id="UP000281553"/>
    </source>
</evidence>
<dbReference type="EMBL" id="UYRU01046384">
    <property type="protein sequence ID" value="VDN09095.1"/>
    <property type="molecule type" value="Genomic_DNA"/>
</dbReference>
<evidence type="ECO:0000313" key="1">
    <source>
        <dbReference type="EMBL" id="VDN09095.1"/>
    </source>
</evidence>
<proteinExistence type="predicted"/>